<dbReference type="GO" id="GO:0016787">
    <property type="term" value="F:hydrolase activity"/>
    <property type="evidence" value="ECO:0007669"/>
    <property type="project" value="UniProtKB-KW"/>
</dbReference>
<evidence type="ECO:0000256" key="1">
    <source>
        <dbReference type="ARBA" id="ARBA00001946"/>
    </source>
</evidence>
<evidence type="ECO:0000256" key="2">
    <source>
        <dbReference type="ARBA" id="ARBA00006171"/>
    </source>
</evidence>
<dbReference type="EMBL" id="AMRM01000002">
    <property type="protein sequence ID" value="EKF20623.1"/>
    <property type="molecule type" value="Genomic_DNA"/>
</dbReference>
<dbReference type="PANTHER" id="PTHR46193:SF10">
    <property type="entry name" value="6-PHOSPHOGLUCONATE PHOSPHATASE"/>
    <property type="match status" value="1"/>
</dbReference>
<dbReference type="GO" id="GO:0046872">
    <property type="term" value="F:metal ion binding"/>
    <property type="evidence" value="ECO:0007669"/>
    <property type="project" value="UniProtKB-KW"/>
</dbReference>
<dbReference type="PANTHER" id="PTHR46193">
    <property type="entry name" value="6-PHOSPHOGLUCONATE PHOSPHATASE"/>
    <property type="match status" value="1"/>
</dbReference>
<keyword evidence="4" id="KW-0460">Magnesium</keyword>
<evidence type="ECO:0000313" key="5">
    <source>
        <dbReference type="EMBL" id="EKF20623.1"/>
    </source>
</evidence>
<dbReference type="NCBIfam" id="TIGR01509">
    <property type="entry name" value="HAD-SF-IA-v3"/>
    <property type="match status" value="1"/>
</dbReference>
<gene>
    <name evidence="5" type="ORF">NA2_02524</name>
</gene>
<protein>
    <submittedName>
        <fullName evidence="5">HAD-superfamily hydrolase</fullName>
    </submittedName>
</protein>
<dbReference type="PRINTS" id="PR00413">
    <property type="entry name" value="HADHALOGNASE"/>
</dbReference>
<accession>K2N944</accession>
<dbReference type="STRING" id="391937.NA2_02524"/>
<reference evidence="5 6" key="1">
    <citation type="journal article" date="2012" name="J. Bacteriol.">
        <title>Genome Sequence of Nitratireductor pacificus Type Strain pht-3B.</title>
        <authorList>
            <person name="Lai Q."/>
            <person name="Li G."/>
            <person name="Shao Z."/>
        </authorList>
    </citation>
    <scope>NUCLEOTIDE SEQUENCE [LARGE SCALE GENOMIC DNA]</scope>
    <source>
        <strain evidence="6">pht-3B</strain>
    </source>
</reference>
<name>K2N944_9HYPH</name>
<organism evidence="5 6">
    <name type="scientific">Nitratireductor pacificus pht-3B</name>
    <dbReference type="NCBI Taxonomy" id="391937"/>
    <lineage>
        <taxon>Bacteria</taxon>
        <taxon>Pseudomonadati</taxon>
        <taxon>Pseudomonadota</taxon>
        <taxon>Alphaproteobacteria</taxon>
        <taxon>Hyphomicrobiales</taxon>
        <taxon>Phyllobacteriaceae</taxon>
        <taxon>Nitratireductor</taxon>
    </lineage>
</organism>
<dbReference type="InterPro" id="IPR023214">
    <property type="entry name" value="HAD_sf"/>
</dbReference>
<dbReference type="Gene3D" id="1.10.150.240">
    <property type="entry name" value="Putative phosphatase, domain 2"/>
    <property type="match status" value="1"/>
</dbReference>
<dbReference type="CDD" id="cd07505">
    <property type="entry name" value="HAD_BPGM-like"/>
    <property type="match status" value="1"/>
</dbReference>
<dbReference type="AlphaFoldDB" id="K2N944"/>
<dbReference type="InterPro" id="IPR036412">
    <property type="entry name" value="HAD-like_sf"/>
</dbReference>
<dbReference type="InterPro" id="IPR006439">
    <property type="entry name" value="HAD-SF_hydro_IA"/>
</dbReference>
<comment type="cofactor">
    <cofactor evidence="1">
        <name>Mg(2+)</name>
        <dbReference type="ChEBI" id="CHEBI:18420"/>
    </cofactor>
</comment>
<dbReference type="SFLD" id="SFLDG01129">
    <property type="entry name" value="C1.5:_HAD__Beta-PGM__Phosphata"/>
    <property type="match status" value="1"/>
</dbReference>
<dbReference type="InterPro" id="IPR051600">
    <property type="entry name" value="Beta-PGM-like"/>
</dbReference>
<keyword evidence="3" id="KW-0479">Metal-binding</keyword>
<comment type="caution">
    <text evidence="5">The sequence shown here is derived from an EMBL/GenBank/DDBJ whole genome shotgun (WGS) entry which is preliminary data.</text>
</comment>
<dbReference type="Proteomes" id="UP000006786">
    <property type="component" value="Unassembled WGS sequence"/>
</dbReference>
<keyword evidence="6" id="KW-1185">Reference proteome</keyword>
<dbReference type="SUPFAM" id="SSF56784">
    <property type="entry name" value="HAD-like"/>
    <property type="match status" value="1"/>
</dbReference>
<dbReference type="RefSeq" id="WP_008593831.1">
    <property type="nucleotide sequence ID" value="NZ_AMRM01000002.1"/>
</dbReference>
<keyword evidence="5" id="KW-0378">Hydrolase</keyword>
<dbReference type="PATRIC" id="fig|391937.3.peg.523"/>
<sequence>MKGLLAVAWDIDGTLIDSEPLHHRALLAASTAHGVDLSGDPKDRFVGVHMNDVWTALQPLYPPSLSRERWQTAINRFYCEAASSLEPMPNARRVIETLSGLGVPQICVSNSGRAVVDANIARLGIAPFLAGAISLDDLTNGKPAPEGYLLAAQRLGVPAQAVLAVEDSGTGLAAARAAGLSTAGFVPDGGALPGADRQIRRLDELLDWFA</sequence>
<evidence type="ECO:0000256" key="4">
    <source>
        <dbReference type="ARBA" id="ARBA00022842"/>
    </source>
</evidence>
<comment type="similarity">
    <text evidence="2">Belongs to the HAD-like hydrolase superfamily. CbbY/CbbZ/Gph/YieH family.</text>
</comment>
<dbReference type="SFLD" id="SFLDS00003">
    <property type="entry name" value="Haloacid_Dehalogenase"/>
    <property type="match status" value="1"/>
</dbReference>
<dbReference type="Pfam" id="PF00702">
    <property type="entry name" value="Hydrolase"/>
    <property type="match status" value="1"/>
</dbReference>
<evidence type="ECO:0000313" key="6">
    <source>
        <dbReference type="Proteomes" id="UP000006786"/>
    </source>
</evidence>
<dbReference type="eggNOG" id="COG0637">
    <property type="taxonomic scope" value="Bacteria"/>
</dbReference>
<evidence type="ECO:0000256" key="3">
    <source>
        <dbReference type="ARBA" id="ARBA00022723"/>
    </source>
</evidence>
<dbReference type="OrthoDB" id="9800058at2"/>
<dbReference type="InterPro" id="IPR023198">
    <property type="entry name" value="PGP-like_dom2"/>
</dbReference>
<proteinExistence type="inferred from homology"/>
<dbReference type="Gene3D" id="3.40.50.1000">
    <property type="entry name" value="HAD superfamily/HAD-like"/>
    <property type="match status" value="1"/>
</dbReference>